<keyword evidence="3" id="KW-1185">Reference proteome</keyword>
<proteinExistence type="predicted"/>
<comment type="caution">
    <text evidence="2">The sequence shown here is derived from an EMBL/GenBank/DDBJ whole genome shotgun (WGS) entry which is preliminary data.</text>
</comment>
<accession>A0AAD5RWN9</accession>
<dbReference type="Proteomes" id="UP001201980">
    <property type="component" value="Unassembled WGS sequence"/>
</dbReference>
<gene>
    <name evidence="2" type="ORF">MKZ38_004068</name>
</gene>
<sequence length="209" mass="22839">MTHSMRLAVKTVFRETYEVWDLVCYQVGNAYTKIRKLKTETLFAREASLGPAQHTEIAIHHHAQIPLKLGNGHQHRPSTAAAGNLVSVHTHDPSEIDNCDLEARPPKLVTLSFLRRGDPAVLACNRATHTACAICCEEPLIIAIGWPSTGGLCVLDDATGAGLDYLGIDRLVSPSRSENQEEDVAHLKRMGQPGASWMPRGEQDESGTL</sequence>
<reference evidence="2" key="1">
    <citation type="submission" date="2022-07" db="EMBL/GenBank/DDBJ databases">
        <title>Draft genome sequence of Zalerion maritima ATCC 34329, a (micro)plastics degrading marine fungus.</title>
        <authorList>
            <person name="Paco A."/>
            <person name="Goncalves M.F.M."/>
            <person name="Rocha-Santos T.A.P."/>
            <person name="Alves A."/>
        </authorList>
    </citation>
    <scope>NUCLEOTIDE SEQUENCE</scope>
    <source>
        <strain evidence="2">ATCC 34329</strain>
    </source>
</reference>
<evidence type="ECO:0000256" key="1">
    <source>
        <dbReference type="SAM" id="MobiDB-lite"/>
    </source>
</evidence>
<dbReference type="EMBL" id="JAKWBI020000023">
    <property type="protein sequence ID" value="KAJ2905820.1"/>
    <property type="molecule type" value="Genomic_DNA"/>
</dbReference>
<evidence type="ECO:0000313" key="3">
    <source>
        <dbReference type="Proteomes" id="UP001201980"/>
    </source>
</evidence>
<protein>
    <submittedName>
        <fullName evidence="2">Uncharacterized protein</fullName>
    </submittedName>
</protein>
<organism evidence="2 3">
    <name type="scientific">Zalerion maritima</name>
    <dbReference type="NCBI Taxonomy" id="339359"/>
    <lineage>
        <taxon>Eukaryota</taxon>
        <taxon>Fungi</taxon>
        <taxon>Dikarya</taxon>
        <taxon>Ascomycota</taxon>
        <taxon>Pezizomycotina</taxon>
        <taxon>Sordariomycetes</taxon>
        <taxon>Lulworthiomycetidae</taxon>
        <taxon>Lulworthiales</taxon>
        <taxon>Lulworthiaceae</taxon>
        <taxon>Zalerion</taxon>
    </lineage>
</organism>
<feature type="region of interest" description="Disordered" evidence="1">
    <location>
        <begin position="174"/>
        <end position="209"/>
    </location>
</feature>
<dbReference type="AlphaFoldDB" id="A0AAD5RWN9"/>
<name>A0AAD5RWN9_9PEZI</name>
<evidence type="ECO:0000313" key="2">
    <source>
        <dbReference type="EMBL" id="KAJ2905820.1"/>
    </source>
</evidence>